<dbReference type="Pfam" id="PF02008">
    <property type="entry name" value="zf-CXXC"/>
    <property type="match status" value="2"/>
</dbReference>
<name>A0A9D3Q4X5_MEGAT</name>
<keyword evidence="5" id="KW-0805">Transcription regulation</keyword>
<dbReference type="OrthoDB" id="10072024at2759"/>
<evidence type="ECO:0000256" key="4">
    <source>
        <dbReference type="ARBA" id="ARBA00022833"/>
    </source>
</evidence>
<evidence type="ECO:0000259" key="11">
    <source>
        <dbReference type="PROSITE" id="PS50982"/>
    </source>
</evidence>
<dbReference type="PROSITE" id="PS51058">
    <property type="entry name" value="ZF_CXXC"/>
    <property type="match status" value="2"/>
</dbReference>
<dbReference type="GO" id="GO:0008327">
    <property type="term" value="F:methyl-CpG binding"/>
    <property type="evidence" value="ECO:0007669"/>
    <property type="project" value="TreeGrafter"/>
</dbReference>
<dbReference type="Proteomes" id="UP001046870">
    <property type="component" value="Chromosome 5"/>
</dbReference>
<evidence type="ECO:0000256" key="8">
    <source>
        <dbReference type="ARBA" id="ARBA00023242"/>
    </source>
</evidence>
<dbReference type="PANTHER" id="PTHR12396">
    <property type="entry name" value="METHYL-CPG BINDING PROTEIN, MBD"/>
    <property type="match status" value="1"/>
</dbReference>
<keyword evidence="7" id="KW-0804">Transcription</keyword>
<dbReference type="Pfam" id="PF01429">
    <property type="entry name" value="MBD"/>
    <property type="match status" value="1"/>
</dbReference>
<dbReference type="GO" id="GO:0006346">
    <property type="term" value="P:DNA methylation-dependent constitutive heterochromatin formation"/>
    <property type="evidence" value="ECO:0007669"/>
    <property type="project" value="TreeGrafter"/>
</dbReference>
<dbReference type="Gene3D" id="3.30.890.10">
    <property type="entry name" value="Methyl-cpg-binding Protein 2, Chain A"/>
    <property type="match status" value="1"/>
</dbReference>
<accession>A0A9D3Q4X5</accession>
<feature type="domain" description="CXXC-type" evidence="12">
    <location>
        <begin position="594"/>
        <end position="643"/>
    </location>
</feature>
<keyword evidence="4" id="KW-0862">Zinc</keyword>
<feature type="compositionally biased region" description="Polar residues" evidence="10">
    <location>
        <begin position="42"/>
        <end position="68"/>
    </location>
</feature>
<evidence type="ECO:0000256" key="10">
    <source>
        <dbReference type="SAM" id="MobiDB-lite"/>
    </source>
</evidence>
<evidence type="ECO:0000256" key="6">
    <source>
        <dbReference type="ARBA" id="ARBA00023125"/>
    </source>
</evidence>
<dbReference type="InterPro" id="IPR001739">
    <property type="entry name" value="Methyl_CpG_DNA-bd"/>
</dbReference>
<feature type="compositionally biased region" description="Polar residues" evidence="10">
    <location>
        <begin position="374"/>
        <end position="386"/>
    </location>
</feature>
<feature type="compositionally biased region" description="Acidic residues" evidence="10">
    <location>
        <begin position="101"/>
        <end position="125"/>
    </location>
</feature>
<gene>
    <name evidence="13" type="ORF">MATL_G00068550</name>
</gene>
<dbReference type="EMBL" id="JAFDVH010000005">
    <property type="protein sequence ID" value="KAG7477343.1"/>
    <property type="molecule type" value="Genomic_DNA"/>
</dbReference>
<comment type="subcellular location">
    <subcellularLocation>
        <location evidence="1">Nucleus</location>
    </subcellularLocation>
</comment>
<evidence type="ECO:0000313" key="14">
    <source>
        <dbReference type="Proteomes" id="UP001046870"/>
    </source>
</evidence>
<keyword evidence="3 9" id="KW-0863">Zinc-finger</keyword>
<reference evidence="13" key="1">
    <citation type="submission" date="2021-01" db="EMBL/GenBank/DDBJ databases">
        <authorList>
            <person name="Zahm M."/>
            <person name="Roques C."/>
            <person name="Cabau C."/>
            <person name="Klopp C."/>
            <person name="Donnadieu C."/>
            <person name="Jouanno E."/>
            <person name="Lampietro C."/>
            <person name="Louis A."/>
            <person name="Herpin A."/>
            <person name="Echchiki A."/>
            <person name="Berthelot C."/>
            <person name="Parey E."/>
            <person name="Roest-Crollius H."/>
            <person name="Braasch I."/>
            <person name="Postlethwait J."/>
            <person name="Bobe J."/>
            <person name="Montfort J."/>
            <person name="Bouchez O."/>
            <person name="Begum T."/>
            <person name="Mejri S."/>
            <person name="Adams A."/>
            <person name="Chen W.-J."/>
            <person name="Guiguen Y."/>
        </authorList>
    </citation>
    <scope>NUCLEOTIDE SEQUENCE</scope>
    <source>
        <strain evidence="13">YG-15Mar2019-1</strain>
        <tissue evidence="13">Brain</tissue>
    </source>
</reference>
<feature type="region of interest" description="Disordered" evidence="10">
    <location>
        <begin position="1"/>
        <end position="188"/>
    </location>
</feature>
<dbReference type="GO" id="GO:0000122">
    <property type="term" value="P:negative regulation of transcription by RNA polymerase II"/>
    <property type="evidence" value="ECO:0007669"/>
    <property type="project" value="TreeGrafter"/>
</dbReference>
<dbReference type="InterPro" id="IPR016177">
    <property type="entry name" value="DNA-bd_dom_sf"/>
</dbReference>
<keyword evidence="2" id="KW-0479">Metal-binding</keyword>
<organism evidence="13 14">
    <name type="scientific">Megalops atlanticus</name>
    <name type="common">Tarpon</name>
    <name type="synonym">Clupea gigantea</name>
    <dbReference type="NCBI Taxonomy" id="7932"/>
    <lineage>
        <taxon>Eukaryota</taxon>
        <taxon>Metazoa</taxon>
        <taxon>Chordata</taxon>
        <taxon>Craniata</taxon>
        <taxon>Vertebrata</taxon>
        <taxon>Euteleostomi</taxon>
        <taxon>Actinopterygii</taxon>
        <taxon>Neopterygii</taxon>
        <taxon>Teleostei</taxon>
        <taxon>Elopiformes</taxon>
        <taxon>Megalopidae</taxon>
        <taxon>Megalops</taxon>
    </lineage>
</organism>
<dbReference type="SMART" id="SM00391">
    <property type="entry name" value="MBD"/>
    <property type="match status" value="1"/>
</dbReference>
<evidence type="ECO:0000256" key="7">
    <source>
        <dbReference type="ARBA" id="ARBA00023163"/>
    </source>
</evidence>
<dbReference type="PROSITE" id="PS50982">
    <property type="entry name" value="MBD"/>
    <property type="match status" value="1"/>
</dbReference>
<feature type="region of interest" description="Disordered" evidence="10">
    <location>
        <begin position="271"/>
        <end position="421"/>
    </location>
</feature>
<feature type="domain" description="MBD" evidence="11">
    <location>
        <begin position="191"/>
        <end position="259"/>
    </location>
</feature>
<feature type="domain" description="CXXC-type" evidence="12">
    <location>
        <begin position="460"/>
        <end position="507"/>
    </location>
</feature>
<dbReference type="InterPro" id="IPR002857">
    <property type="entry name" value="Znf_CXXC"/>
</dbReference>
<protein>
    <recommendedName>
        <fullName evidence="15">Methyl-CpG-binding domain protein 1-like</fullName>
    </recommendedName>
</protein>
<evidence type="ECO:0000313" key="13">
    <source>
        <dbReference type="EMBL" id="KAG7477343.1"/>
    </source>
</evidence>
<dbReference type="SUPFAM" id="SSF54171">
    <property type="entry name" value="DNA-binding domain"/>
    <property type="match status" value="1"/>
</dbReference>
<evidence type="ECO:0008006" key="15">
    <source>
        <dbReference type="Google" id="ProtNLM"/>
    </source>
</evidence>
<evidence type="ECO:0000256" key="2">
    <source>
        <dbReference type="ARBA" id="ARBA00022723"/>
    </source>
</evidence>
<evidence type="ECO:0000256" key="5">
    <source>
        <dbReference type="ARBA" id="ARBA00023015"/>
    </source>
</evidence>
<feature type="compositionally biased region" description="Polar residues" evidence="10">
    <location>
        <begin position="294"/>
        <end position="307"/>
    </location>
</feature>
<comment type="caution">
    <text evidence="13">The sequence shown here is derived from an EMBL/GenBank/DDBJ whole genome shotgun (WGS) entry which is preliminary data.</text>
</comment>
<keyword evidence="8" id="KW-0539">Nucleus</keyword>
<dbReference type="PANTHER" id="PTHR12396:SF57">
    <property type="entry name" value="METHYL-CPG-BINDING DOMAIN PROTEIN 1"/>
    <property type="match status" value="1"/>
</dbReference>
<dbReference type="AlphaFoldDB" id="A0A9D3Q4X5"/>
<dbReference type="GO" id="GO:0005654">
    <property type="term" value="C:nucleoplasm"/>
    <property type="evidence" value="ECO:0007669"/>
    <property type="project" value="UniProtKB-ARBA"/>
</dbReference>
<dbReference type="CDD" id="cd01396">
    <property type="entry name" value="MeCP2_MBD"/>
    <property type="match status" value="1"/>
</dbReference>
<proteinExistence type="predicted"/>
<evidence type="ECO:0000259" key="12">
    <source>
        <dbReference type="PROSITE" id="PS51058"/>
    </source>
</evidence>
<dbReference type="GO" id="GO:0008270">
    <property type="term" value="F:zinc ion binding"/>
    <property type="evidence" value="ECO:0007669"/>
    <property type="project" value="UniProtKB-KW"/>
</dbReference>
<feature type="compositionally biased region" description="Polar residues" evidence="10">
    <location>
        <begin position="318"/>
        <end position="336"/>
    </location>
</feature>
<evidence type="ECO:0000256" key="3">
    <source>
        <dbReference type="ARBA" id="ARBA00022771"/>
    </source>
</evidence>
<keyword evidence="6" id="KW-0238">DNA-binding</keyword>
<evidence type="ECO:0000256" key="1">
    <source>
        <dbReference type="ARBA" id="ARBA00004123"/>
    </source>
</evidence>
<feature type="compositionally biased region" description="Polar residues" evidence="10">
    <location>
        <begin position="403"/>
        <end position="417"/>
    </location>
</feature>
<evidence type="ECO:0000256" key="9">
    <source>
        <dbReference type="PROSITE-ProRule" id="PRU00509"/>
    </source>
</evidence>
<sequence>MNEGLPNCLPLERGGGDTQTGTQDAGGGATETEAQERPGSDEQVTGGETLQTQQTVDGIFNRTPTTSPLLERPESQEKSGSPAISSCEGAGGLRAEPGEAGGDEPPVDWLEPLEEDYDDEDDEEEDRHSWELDLLPTEHLLNGHREVEVESLAGESERSGSVAGSERNDRKKRSSGGGQAAPRRRRRQAVVDEEWEEWPILGQGWKRKEVFRRSGFSVGKTDTYYMSPGGDRLRSKIELAKHLAGIIDVSTFDFKSGMFLDENTYRRMRRTRKYRRKEHSVSTDGIVPVEQTVEPASTPDSLHSAPQRQPPGTPRSGAPQQSSNTSSPCPLSTPSHPASPGEVGTPPHQPGHISSHSPRSWPPSGLNAAVASPSRDTQALPQSSDPPQAPVGLASVHEGDASKPSQASRQQPCSRLSPSPVPNGCSGCGRPYAGVELRRPSHAFLCPDCKQKKGDSNQNIIFRKWLPCGRCRACLVTEDCGMCASCRSGLVNRDSCKPIRCRRRKCVCPIRKKTAKKGTEKTGKTVMRVENSEGQLQDGDVISAMNKVRQYATPKHSDFHEFTMHLHGSGDDDHNDDNDEDDCDYDDDDDLECEAKRRSRRACGRCNGCLHTTDCGSCDFCVDNPKFGGSNKKRQKCRLRQCQRQAMRHLLPLHLGRHEGWVGVGRPRPHYRYSGRRAAPNESLGDYCQLSEDEDEEWGSVRPGGFGLEEEADTDSLAWMSQRDVYPSSGKLDKEVYISNYEVAIQNCFRSDSKRMDIWRKDRSPARVFEPSQHLLPLTDPDAPGLPVGQGTLPVSFSKTGERGGLKEQAGVDLDEDVAIVEVDTEKLDMQETTPMITQIFSLADSAQTFPPSAELQRLLDSLRRMVLPAHWVGLLADGPCLQVVQCSKLSTMADTMLHIYPDLGYQLSVQGQPLLSTHPLYQAHPPRLLSVPHVVALLLDLERHAVCRGLPEPSPTSQDHWQPVHPKRAATCHFLVLKAVERCHSCRVAPPML</sequence>
<keyword evidence="14" id="KW-1185">Reference proteome</keyword>